<feature type="domain" description="Bacterial bifunctional deaminase-reductase C-terminal" evidence="1">
    <location>
        <begin position="3"/>
        <end position="192"/>
    </location>
</feature>
<sequence length="202" mass="20883">MSKVIATITMSVDGYVTGPDDGPGCGLGVGGERLHYWVMGGPWTYDNEHEPGTDMEAADKAFFASLTGSLGAGICGRGMYESAGAWGGTNPFDGPLFVLTHRIADQPDPSAGFTFVDGFDAALAAAREAAGDKDVAISGGADTIRQALRAGVVDTLAVSTAPVVLGAGKRLFDGFTDDLELAITAVHHSTYAVHTVYDVLEP</sequence>
<dbReference type="OrthoDB" id="2313602at2"/>
<dbReference type="GO" id="GO:0008703">
    <property type="term" value="F:5-amino-6-(5-phosphoribosylamino)uracil reductase activity"/>
    <property type="evidence" value="ECO:0007669"/>
    <property type="project" value="InterPro"/>
</dbReference>
<dbReference type="Gene3D" id="3.40.430.10">
    <property type="entry name" value="Dihydrofolate Reductase, subunit A"/>
    <property type="match status" value="1"/>
</dbReference>
<dbReference type="PANTHER" id="PTHR38011:SF12">
    <property type="entry name" value="BIFUNCTIONAL DEAMINASE-REDUCTASE DOMAIN PROTEIN"/>
    <property type="match status" value="1"/>
</dbReference>
<dbReference type="GO" id="GO:0009231">
    <property type="term" value="P:riboflavin biosynthetic process"/>
    <property type="evidence" value="ECO:0007669"/>
    <property type="project" value="InterPro"/>
</dbReference>
<evidence type="ECO:0000259" key="1">
    <source>
        <dbReference type="Pfam" id="PF01872"/>
    </source>
</evidence>
<name>A0A4Q4ZIR5_9ACTN</name>
<dbReference type="Pfam" id="PF01872">
    <property type="entry name" value="RibD_C"/>
    <property type="match status" value="1"/>
</dbReference>
<dbReference type="PANTHER" id="PTHR38011">
    <property type="entry name" value="DIHYDROFOLATE REDUCTASE FAMILY PROTEIN (AFU_ORTHOLOGUE AFUA_8G06820)"/>
    <property type="match status" value="1"/>
</dbReference>
<comment type="caution">
    <text evidence="2">The sequence shown here is derived from an EMBL/GenBank/DDBJ whole genome shotgun (WGS) entry which is preliminary data.</text>
</comment>
<protein>
    <submittedName>
        <fullName evidence="2">Dihydrofolate reductase</fullName>
    </submittedName>
</protein>
<proteinExistence type="predicted"/>
<dbReference type="AlphaFoldDB" id="A0A4Q4ZIR5"/>
<dbReference type="RefSeq" id="WP_134715402.1">
    <property type="nucleotide sequence ID" value="NZ_SDKM01000007.1"/>
</dbReference>
<dbReference type="Proteomes" id="UP000295198">
    <property type="component" value="Unassembled WGS sequence"/>
</dbReference>
<dbReference type="SUPFAM" id="SSF53597">
    <property type="entry name" value="Dihydrofolate reductase-like"/>
    <property type="match status" value="1"/>
</dbReference>
<accession>A0A4Q4ZIR5</accession>
<evidence type="ECO:0000313" key="3">
    <source>
        <dbReference type="Proteomes" id="UP000295198"/>
    </source>
</evidence>
<reference evidence="2 3" key="1">
    <citation type="submission" date="2019-01" db="EMBL/GenBank/DDBJ databases">
        <title>Nocardioides guangzhouensis sp. nov., an actinobacterium isolated from soil.</title>
        <authorList>
            <person name="Fu Y."/>
            <person name="Cai Y."/>
            <person name="Lin Z."/>
            <person name="Chen P."/>
        </authorList>
    </citation>
    <scope>NUCLEOTIDE SEQUENCE [LARGE SCALE GENOMIC DNA]</scope>
    <source>
        <strain evidence="2 3">130</strain>
    </source>
</reference>
<gene>
    <name evidence="2" type="ORF">EKO23_06535</name>
</gene>
<dbReference type="InterPro" id="IPR002734">
    <property type="entry name" value="RibDG_C"/>
</dbReference>
<organism evidence="2 3">
    <name type="scientific">Nocardioides guangzhouensis</name>
    <dbReference type="NCBI Taxonomy" id="2497878"/>
    <lineage>
        <taxon>Bacteria</taxon>
        <taxon>Bacillati</taxon>
        <taxon>Actinomycetota</taxon>
        <taxon>Actinomycetes</taxon>
        <taxon>Propionibacteriales</taxon>
        <taxon>Nocardioidaceae</taxon>
        <taxon>Nocardioides</taxon>
    </lineage>
</organism>
<evidence type="ECO:0000313" key="2">
    <source>
        <dbReference type="EMBL" id="RYP87254.1"/>
    </source>
</evidence>
<keyword evidence="3" id="KW-1185">Reference proteome</keyword>
<dbReference type="InterPro" id="IPR050765">
    <property type="entry name" value="Riboflavin_Biosynth_HTPR"/>
</dbReference>
<dbReference type="InterPro" id="IPR024072">
    <property type="entry name" value="DHFR-like_dom_sf"/>
</dbReference>
<dbReference type="EMBL" id="SDKM01000007">
    <property type="protein sequence ID" value="RYP87254.1"/>
    <property type="molecule type" value="Genomic_DNA"/>
</dbReference>